<reference evidence="1 2" key="1">
    <citation type="submission" date="2021-05" db="EMBL/GenBank/DDBJ databases">
        <title>Genome Assembly of Synthetic Allotetraploid Brassica napus Reveals Homoeologous Exchanges between Subgenomes.</title>
        <authorList>
            <person name="Davis J.T."/>
        </authorList>
    </citation>
    <scope>NUCLEOTIDE SEQUENCE [LARGE SCALE GENOMIC DNA]</scope>
    <source>
        <strain evidence="2">cv. Da-Ae</strain>
        <tissue evidence="1">Seedling</tissue>
    </source>
</reference>
<name>A0ABQ8B8F2_BRANA</name>
<accession>A0ABQ8B8F2</accession>
<sequence length="82" mass="9402">MSTNKTQGIEMSDITTSSCHNRMQKYFNITQAELHKAVKRLHTAVNGRTNARDRLGEHSKTINTTPVNKFENLRDTTWIVGR</sequence>
<gene>
    <name evidence="1" type="ORF">HID58_040570</name>
</gene>
<dbReference type="EMBL" id="JAGKQM010000011">
    <property type="protein sequence ID" value="KAH0901067.1"/>
    <property type="molecule type" value="Genomic_DNA"/>
</dbReference>
<dbReference type="Proteomes" id="UP000824890">
    <property type="component" value="Unassembled WGS sequence"/>
</dbReference>
<proteinExistence type="predicted"/>
<keyword evidence="2" id="KW-1185">Reference proteome</keyword>
<protein>
    <submittedName>
        <fullName evidence="1">Uncharacterized protein</fullName>
    </submittedName>
</protein>
<organism evidence="1 2">
    <name type="scientific">Brassica napus</name>
    <name type="common">Rape</name>
    <dbReference type="NCBI Taxonomy" id="3708"/>
    <lineage>
        <taxon>Eukaryota</taxon>
        <taxon>Viridiplantae</taxon>
        <taxon>Streptophyta</taxon>
        <taxon>Embryophyta</taxon>
        <taxon>Tracheophyta</taxon>
        <taxon>Spermatophyta</taxon>
        <taxon>Magnoliopsida</taxon>
        <taxon>eudicotyledons</taxon>
        <taxon>Gunneridae</taxon>
        <taxon>Pentapetalae</taxon>
        <taxon>rosids</taxon>
        <taxon>malvids</taxon>
        <taxon>Brassicales</taxon>
        <taxon>Brassicaceae</taxon>
        <taxon>Brassiceae</taxon>
        <taxon>Brassica</taxon>
    </lineage>
</organism>
<comment type="caution">
    <text evidence="1">The sequence shown here is derived from an EMBL/GenBank/DDBJ whole genome shotgun (WGS) entry which is preliminary data.</text>
</comment>
<evidence type="ECO:0000313" key="2">
    <source>
        <dbReference type="Proteomes" id="UP000824890"/>
    </source>
</evidence>
<evidence type="ECO:0000313" key="1">
    <source>
        <dbReference type="EMBL" id="KAH0901067.1"/>
    </source>
</evidence>